<dbReference type="RefSeq" id="XP_013898251.1">
    <property type="nucleotide sequence ID" value="XM_014042797.1"/>
</dbReference>
<gene>
    <name evidence="2" type="ORF">MNEG_8731</name>
</gene>
<dbReference type="AlphaFoldDB" id="A0A0D2MET6"/>
<dbReference type="EMBL" id="KK101911">
    <property type="protein sequence ID" value="KIY99231.1"/>
    <property type="molecule type" value="Genomic_DNA"/>
</dbReference>
<dbReference type="KEGG" id="mng:MNEG_8731"/>
<proteinExistence type="predicted"/>
<accession>A0A0D2MET6</accession>
<feature type="transmembrane region" description="Helical" evidence="1">
    <location>
        <begin position="6"/>
        <end position="24"/>
    </location>
</feature>
<dbReference type="GeneID" id="25741606"/>
<name>A0A0D2MET6_9CHLO</name>
<evidence type="ECO:0000313" key="3">
    <source>
        <dbReference type="Proteomes" id="UP000054498"/>
    </source>
</evidence>
<evidence type="ECO:0000256" key="1">
    <source>
        <dbReference type="SAM" id="Phobius"/>
    </source>
</evidence>
<reference evidence="2 3" key="1">
    <citation type="journal article" date="2013" name="BMC Genomics">
        <title>Reconstruction of the lipid metabolism for the microalga Monoraphidium neglectum from its genome sequence reveals characteristics suitable for biofuel production.</title>
        <authorList>
            <person name="Bogen C."/>
            <person name="Al-Dilaimi A."/>
            <person name="Albersmeier A."/>
            <person name="Wichmann J."/>
            <person name="Grundmann M."/>
            <person name="Rupp O."/>
            <person name="Lauersen K.J."/>
            <person name="Blifernez-Klassen O."/>
            <person name="Kalinowski J."/>
            <person name="Goesmann A."/>
            <person name="Mussgnug J.H."/>
            <person name="Kruse O."/>
        </authorList>
    </citation>
    <scope>NUCLEOTIDE SEQUENCE [LARGE SCALE GENOMIC DNA]</scope>
    <source>
        <strain evidence="2 3">SAG 48.87</strain>
    </source>
</reference>
<keyword evidence="1" id="KW-0812">Transmembrane</keyword>
<organism evidence="2 3">
    <name type="scientific">Monoraphidium neglectum</name>
    <dbReference type="NCBI Taxonomy" id="145388"/>
    <lineage>
        <taxon>Eukaryota</taxon>
        <taxon>Viridiplantae</taxon>
        <taxon>Chlorophyta</taxon>
        <taxon>core chlorophytes</taxon>
        <taxon>Chlorophyceae</taxon>
        <taxon>CS clade</taxon>
        <taxon>Sphaeropleales</taxon>
        <taxon>Selenastraceae</taxon>
        <taxon>Monoraphidium</taxon>
    </lineage>
</organism>
<evidence type="ECO:0000313" key="2">
    <source>
        <dbReference type="EMBL" id="KIY99231.1"/>
    </source>
</evidence>
<protein>
    <submittedName>
        <fullName evidence="2">Uncharacterized protein</fullName>
    </submittedName>
</protein>
<keyword evidence="3" id="KW-1185">Reference proteome</keyword>
<sequence length="51" mass="5554">MFNNWMWLDVAGSAVILLTCLWGLRTLRDEAHAARITGGVAGPRTKAGKAR</sequence>
<dbReference type="Proteomes" id="UP000054498">
    <property type="component" value="Unassembled WGS sequence"/>
</dbReference>
<keyword evidence="1" id="KW-0472">Membrane</keyword>
<keyword evidence="1" id="KW-1133">Transmembrane helix</keyword>